<proteinExistence type="predicted"/>
<organism evidence="2 3">
    <name type="scientific">Desulfatitalea alkaliphila</name>
    <dbReference type="NCBI Taxonomy" id="2929485"/>
    <lineage>
        <taxon>Bacteria</taxon>
        <taxon>Pseudomonadati</taxon>
        <taxon>Thermodesulfobacteriota</taxon>
        <taxon>Desulfobacteria</taxon>
        <taxon>Desulfobacterales</taxon>
        <taxon>Desulfosarcinaceae</taxon>
        <taxon>Desulfatitalea</taxon>
    </lineage>
</organism>
<name>A0AA41R152_9BACT</name>
<keyword evidence="3" id="KW-1185">Reference proteome</keyword>
<evidence type="ECO:0000313" key="3">
    <source>
        <dbReference type="Proteomes" id="UP001165427"/>
    </source>
</evidence>
<dbReference type="EMBL" id="JALJRB010000001">
    <property type="protein sequence ID" value="MCJ8498971.1"/>
    <property type="molecule type" value="Genomic_DNA"/>
</dbReference>
<feature type="signal peptide" evidence="1">
    <location>
        <begin position="1"/>
        <end position="28"/>
    </location>
</feature>
<dbReference type="AlphaFoldDB" id="A0AA41R152"/>
<gene>
    <name evidence="2" type="ORF">MRX98_00180</name>
</gene>
<sequence length="152" mass="15835">MNSQFNRGLAIRLVVALVVVSAVSGAVAATADEGPTVRIDTPRHDGVFVVGEEINFSVTVRDAQGRTVGNAAVVWTSQVDGEIGSGRSLVHDGLSVGNHRITCTVMDAGGKPLGVATIRIKVDYAQDEGPVDLTGVGGVEVKKGEDYFISPF</sequence>
<keyword evidence="1" id="KW-0732">Signal</keyword>
<evidence type="ECO:0000313" key="2">
    <source>
        <dbReference type="EMBL" id="MCJ8498971.1"/>
    </source>
</evidence>
<comment type="caution">
    <text evidence="2">The sequence shown here is derived from an EMBL/GenBank/DDBJ whole genome shotgun (WGS) entry which is preliminary data.</text>
</comment>
<dbReference type="InterPro" id="IPR013783">
    <property type="entry name" value="Ig-like_fold"/>
</dbReference>
<protein>
    <recommendedName>
        <fullName evidence="4">Ig-like domain (Group 3)</fullName>
    </recommendedName>
</protein>
<dbReference type="RefSeq" id="WP_246901970.1">
    <property type="nucleotide sequence ID" value="NZ_JALJRB010000001.1"/>
</dbReference>
<dbReference type="Gene3D" id="2.60.40.10">
    <property type="entry name" value="Immunoglobulins"/>
    <property type="match status" value="1"/>
</dbReference>
<feature type="chain" id="PRO_5041450139" description="Ig-like domain (Group 3)" evidence="1">
    <location>
        <begin position="29"/>
        <end position="152"/>
    </location>
</feature>
<accession>A0AA41R152</accession>
<reference evidence="2" key="1">
    <citation type="submission" date="2022-04" db="EMBL/GenBank/DDBJ databases">
        <title>Desulfatitalea alkaliphila sp. nov., a novel anaerobic sulfate-reducing bacterium isolated from terrestrial mud volcano, Taman Peninsula, Russia.</title>
        <authorList>
            <person name="Khomyakova M.A."/>
            <person name="Merkel A.Y."/>
            <person name="Slobodkin A.I."/>
        </authorList>
    </citation>
    <scope>NUCLEOTIDE SEQUENCE</scope>
    <source>
        <strain evidence="2">M08but</strain>
    </source>
</reference>
<dbReference type="Proteomes" id="UP001165427">
    <property type="component" value="Unassembled WGS sequence"/>
</dbReference>
<evidence type="ECO:0000256" key="1">
    <source>
        <dbReference type="SAM" id="SignalP"/>
    </source>
</evidence>
<evidence type="ECO:0008006" key="4">
    <source>
        <dbReference type="Google" id="ProtNLM"/>
    </source>
</evidence>